<comment type="cofactor">
    <cofactor evidence="7">
        <name>Zn(2+)</name>
        <dbReference type="ChEBI" id="CHEBI:29105"/>
    </cofactor>
    <text evidence="7">Binds 2 Zn(2+) ions per subunit.</text>
</comment>
<keyword evidence="6 7" id="KW-0862">Zinc</keyword>
<feature type="binding site" evidence="7">
    <location>
        <position position="111"/>
    </location>
    <ligand>
        <name>Zn(2+)</name>
        <dbReference type="ChEBI" id="CHEBI:29105"/>
        <label>1</label>
    </ligand>
</feature>
<evidence type="ECO:0000256" key="3">
    <source>
        <dbReference type="ARBA" id="ARBA00006759"/>
    </source>
</evidence>
<feature type="binding site" evidence="7">
    <location>
        <position position="128"/>
    </location>
    <ligand>
        <name>Zn(2+)</name>
        <dbReference type="ChEBI" id="CHEBI:29105"/>
        <label>1</label>
    </ligand>
</feature>
<dbReference type="AlphaFoldDB" id="A0A1W0D140"/>
<protein>
    <recommendedName>
        <fullName evidence="7">Hydroxyacylglutathione hydrolase</fullName>
        <ecNumber evidence="7">3.1.2.6</ecNumber>
    </recommendedName>
    <alternativeName>
        <fullName evidence="7">Glyoxalase II</fullName>
        <shortName evidence="7">Glx II</shortName>
    </alternativeName>
</protein>
<sequence length="254" mass="27650">MPAKFTVSPVGAFTDNYIWVLHHSGRAVVVDPGEAAPVFSFLEREGLQLEAVLLTHHHADHIGGVAELSARWPDAPVYGPADIALVSRPVMDGARVELSFGAALVLEVPGHTLNHLAYVIDDALFCGDTLFGAGCGRLFEGTPRQMHGSLAKLAALPNATKVYPAHEYTLANLRFALTVEPGNPVLAIRMSRDLKLREQNLPTLPSTISLERASNPFLRAHEPAVRQSAAHWSGQALDEVVEVFAALREWKNRF</sequence>
<comment type="pathway">
    <text evidence="2 7">Secondary metabolite metabolism; methylglyoxal degradation; (R)-lactate from methylglyoxal: step 2/2.</text>
</comment>
<comment type="subunit">
    <text evidence="7">Monomer.</text>
</comment>
<evidence type="ECO:0000313" key="10">
    <source>
        <dbReference type="Proteomes" id="UP000192721"/>
    </source>
</evidence>
<name>A0A1W0D140_9NEIS</name>
<gene>
    <name evidence="7" type="primary">gloB</name>
    <name evidence="9" type="ORF">B0T45_10055</name>
</gene>
<organism evidence="9 10">
    <name type="scientific">Chromobacterium haemolyticum</name>
    <dbReference type="NCBI Taxonomy" id="394935"/>
    <lineage>
        <taxon>Bacteria</taxon>
        <taxon>Pseudomonadati</taxon>
        <taxon>Pseudomonadota</taxon>
        <taxon>Betaproteobacteria</taxon>
        <taxon>Neisseriales</taxon>
        <taxon>Chromobacteriaceae</taxon>
        <taxon>Chromobacterium</taxon>
    </lineage>
</organism>
<accession>A0A1W0D140</accession>
<dbReference type="InterPro" id="IPR036866">
    <property type="entry name" value="RibonucZ/Hydroxyglut_hydro"/>
</dbReference>
<dbReference type="NCBIfam" id="TIGR03413">
    <property type="entry name" value="GSH_gloB"/>
    <property type="match status" value="1"/>
</dbReference>
<evidence type="ECO:0000256" key="2">
    <source>
        <dbReference type="ARBA" id="ARBA00004963"/>
    </source>
</evidence>
<dbReference type="PANTHER" id="PTHR43705">
    <property type="entry name" value="HYDROXYACYLGLUTATHIONE HYDROLASE"/>
    <property type="match status" value="1"/>
</dbReference>
<dbReference type="EC" id="3.1.2.6" evidence="7"/>
<dbReference type="UniPathway" id="UPA00619">
    <property type="reaction ID" value="UER00676"/>
</dbReference>
<evidence type="ECO:0000256" key="6">
    <source>
        <dbReference type="ARBA" id="ARBA00022833"/>
    </source>
</evidence>
<feature type="binding site" evidence="7">
    <location>
        <position position="61"/>
    </location>
    <ligand>
        <name>Zn(2+)</name>
        <dbReference type="ChEBI" id="CHEBI:29105"/>
        <label>2</label>
    </ligand>
</feature>
<feature type="binding site" evidence="7">
    <location>
        <position position="60"/>
    </location>
    <ligand>
        <name>Zn(2+)</name>
        <dbReference type="ChEBI" id="CHEBI:29105"/>
        <label>2</label>
    </ligand>
</feature>
<comment type="caution">
    <text evidence="9">The sequence shown here is derived from an EMBL/GenBank/DDBJ whole genome shotgun (WGS) entry which is preliminary data.</text>
</comment>
<reference evidence="9 10" key="1">
    <citation type="submission" date="2017-02" db="EMBL/GenBank/DDBJ databases">
        <title>Chromobacterium haemolyticum H5244.</title>
        <authorList>
            <person name="Gulvik C.A."/>
        </authorList>
    </citation>
    <scope>NUCLEOTIDE SEQUENCE [LARGE SCALE GENOMIC DNA]</scope>
    <source>
        <strain evidence="9 10">H5244</strain>
    </source>
</reference>
<dbReference type="GO" id="GO:0019243">
    <property type="term" value="P:methylglyoxal catabolic process to D-lactate via S-lactoyl-glutathione"/>
    <property type="evidence" value="ECO:0007669"/>
    <property type="project" value="UniProtKB-UniRule"/>
</dbReference>
<evidence type="ECO:0000256" key="5">
    <source>
        <dbReference type="ARBA" id="ARBA00022801"/>
    </source>
</evidence>
<dbReference type="InterPro" id="IPR050110">
    <property type="entry name" value="Glyoxalase_II_hydrolase"/>
</dbReference>
<evidence type="ECO:0000256" key="4">
    <source>
        <dbReference type="ARBA" id="ARBA00022723"/>
    </source>
</evidence>
<dbReference type="CDD" id="cd07723">
    <property type="entry name" value="hydroxyacylglutathione_hydrolase_MBL-fold"/>
    <property type="match status" value="1"/>
</dbReference>
<dbReference type="InterPro" id="IPR001279">
    <property type="entry name" value="Metallo-B-lactamas"/>
</dbReference>
<dbReference type="InterPro" id="IPR017782">
    <property type="entry name" value="Hydroxyacylglutathione_Hdrlase"/>
</dbReference>
<feature type="domain" description="Metallo-beta-lactamase" evidence="8">
    <location>
        <begin position="15"/>
        <end position="166"/>
    </location>
</feature>
<feature type="binding site" evidence="7">
    <location>
        <position position="58"/>
    </location>
    <ligand>
        <name>Zn(2+)</name>
        <dbReference type="ChEBI" id="CHEBI:29105"/>
        <label>1</label>
    </ligand>
</feature>
<keyword evidence="4 7" id="KW-0479">Metal-binding</keyword>
<dbReference type="InterPro" id="IPR032282">
    <property type="entry name" value="HAGH_C"/>
</dbReference>
<dbReference type="SMART" id="SM00849">
    <property type="entry name" value="Lactamase_B"/>
    <property type="match status" value="1"/>
</dbReference>
<dbReference type="InterPro" id="IPR035680">
    <property type="entry name" value="Clx_II_MBL"/>
</dbReference>
<dbReference type="EMBL" id="MUKV01000010">
    <property type="protein sequence ID" value="OQS40725.1"/>
    <property type="molecule type" value="Genomic_DNA"/>
</dbReference>
<evidence type="ECO:0000256" key="7">
    <source>
        <dbReference type="HAMAP-Rule" id="MF_01374"/>
    </source>
</evidence>
<dbReference type="PANTHER" id="PTHR43705:SF1">
    <property type="entry name" value="HYDROXYACYLGLUTATHIONE HYDROLASE GLOB"/>
    <property type="match status" value="1"/>
</dbReference>
<evidence type="ECO:0000259" key="8">
    <source>
        <dbReference type="SMART" id="SM00849"/>
    </source>
</evidence>
<evidence type="ECO:0000256" key="1">
    <source>
        <dbReference type="ARBA" id="ARBA00001623"/>
    </source>
</evidence>
<comment type="catalytic activity">
    <reaction evidence="1 7">
        <text>an S-(2-hydroxyacyl)glutathione + H2O = a 2-hydroxy carboxylate + glutathione + H(+)</text>
        <dbReference type="Rhea" id="RHEA:21864"/>
        <dbReference type="ChEBI" id="CHEBI:15377"/>
        <dbReference type="ChEBI" id="CHEBI:15378"/>
        <dbReference type="ChEBI" id="CHEBI:57925"/>
        <dbReference type="ChEBI" id="CHEBI:58896"/>
        <dbReference type="ChEBI" id="CHEBI:71261"/>
        <dbReference type="EC" id="3.1.2.6"/>
    </reaction>
</comment>
<dbReference type="SUPFAM" id="SSF56281">
    <property type="entry name" value="Metallo-hydrolase/oxidoreductase"/>
    <property type="match status" value="1"/>
</dbReference>
<dbReference type="Gene3D" id="3.60.15.10">
    <property type="entry name" value="Ribonuclease Z/Hydroxyacylglutathione hydrolase-like"/>
    <property type="match status" value="1"/>
</dbReference>
<evidence type="ECO:0000313" key="9">
    <source>
        <dbReference type="EMBL" id="OQS40725.1"/>
    </source>
</evidence>
<proteinExistence type="inferred from homology"/>
<feature type="binding site" evidence="7">
    <location>
        <position position="128"/>
    </location>
    <ligand>
        <name>Zn(2+)</name>
        <dbReference type="ChEBI" id="CHEBI:29105"/>
        <label>2</label>
    </ligand>
</feature>
<dbReference type="GO" id="GO:0046872">
    <property type="term" value="F:metal ion binding"/>
    <property type="evidence" value="ECO:0007669"/>
    <property type="project" value="UniProtKB-KW"/>
</dbReference>
<dbReference type="RefSeq" id="WP_081555397.1">
    <property type="nucleotide sequence ID" value="NZ_MUKV01000010.1"/>
</dbReference>
<dbReference type="Pfam" id="PF00753">
    <property type="entry name" value="Lactamase_B"/>
    <property type="match status" value="1"/>
</dbReference>
<dbReference type="Proteomes" id="UP000192721">
    <property type="component" value="Unassembled WGS sequence"/>
</dbReference>
<dbReference type="PIRSF" id="PIRSF005457">
    <property type="entry name" value="Glx"/>
    <property type="match status" value="1"/>
</dbReference>
<comment type="similarity">
    <text evidence="3 7">Belongs to the metallo-beta-lactamase superfamily. Glyoxalase II family.</text>
</comment>
<feature type="binding site" evidence="7">
    <location>
        <position position="56"/>
    </location>
    <ligand>
        <name>Zn(2+)</name>
        <dbReference type="ChEBI" id="CHEBI:29105"/>
        <label>1</label>
    </ligand>
</feature>
<keyword evidence="5 7" id="KW-0378">Hydrolase</keyword>
<dbReference type="HAMAP" id="MF_01374">
    <property type="entry name" value="Glyoxalase_2"/>
    <property type="match status" value="1"/>
</dbReference>
<comment type="function">
    <text evidence="7">Thiolesterase that catalyzes the hydrolysis of S-D-lactoyl-glutathione to form glutathione and D-lactic acid.</text>
</comment>
<feature type="binding site" evidence="7">
    <location>
        <position position="166"/>
    </location>
    <ligand>
        <name>Zn(2+)</name>
        <dbReference type="ChEBI" id="CHEBI:29105"/>
        <label>2</label>
    </ligand>
</feature>
<dbReference type="GO" id="GO:0004416">
    <property type="term" value="F:hydroxyacylglutathione hydrolase activity"/>
    <property type="evidence" value="ECO:0007669"/>
    <property type="project" value="UniProtKB-UniRule"/>
</dbReference>
<dbReference type="Pfam" id="PF16123">
    <property type="entry name" value="HAGH_C"/>
    <property type="match status" value="1"/>
</dbReference>